<feature type="transmembrane region" description="Helical" evidence="1">
    <location>
        <begin position="20"/>
        <end position="42"/>
    </location>
</feature>
<evidence type="ECO:0000313" key="2">
    <source>
        <dbReference type="EMBL" id="ASV88483.1"/>
    </source>
</evidence>
<organism evidence="2 3">
    <name type="scientific">Ochrobactrum quorumnocens</name>
    <dbReference type="NCBI Taxonomy" id="271865"/>
    <lineage>
        <taxon>Bacteria</taxon>
        <taxon>Pseudomonadati</taxon>
        <taxon>Pseudomonadota</taxon>
        <taxon>Alphaproteobacteria</taxon>
        <taxon>Hyphomicrobiales</taxon>
        <taxon>Brucellaceae</taxon>
        <taxon>Brucella/Ochrobactrum group</taxon>
        <taxon>Ochrobactrum</taxon>
    </lineage>
</organism>
<keyword evidence="1" id="KW-0472">Membrane</keyword>
<gene>
    <name evidence="2" type="ORF">CES85_3379</name>
</gene>
<name>A0A248UNQ3_9HYPH</name>
<dbReference type="KEGG" id="och:CES85_3379"/>
<dbReference type="RefSeq" id="WP_095448496.1">
    <property type="nucleotide sequence ID" value="NZ_CP022605.1"/>
</dbReference>
<evidence type="ECO:0000256" key="1">
    <source>
        <dbReference type="SAM" id="Phobius"/>
    </source>
</evidence>
<dbReference type="AlphaFoldDB" id="A0A248UNQ3"/>
<protein>
    <submittedName>
        <fullName evidence="2">Uncharacterized protein</fullName>
    </submittedName>
</protein>
<sequence>MYNFALIAEAIKTRLGLKEILNYTGALCLISGIASIVGFAPFKRLAGNDINPLIPGLSLLLVSMMLICFGGLIGFINSRLTHRSSRDQNLIEYDKTFSDMTVLEKQLRFKELFGIAPDVREIDCVLSHRYDPANAVKRFVRAYRVIKLENKWFVTTIRSPFFSQNLLFIFSLLFFLISAGSLTIGSMLLALDWQDSKSIKTAVVLFLLAIGLIVPVQALFNEALGIADGRKLIKMSPENDLSRPGCEADTGLQTALAD</sequence>
<keyword evidence="1" id="KW-0812">Transmembrane</keyword>
<proteinExistence type="predicted"/>
<keyword evidence="1" id="KW-1133">Transmembrane helix</keyword>
<accession>A0A248UNQ3</accession>
<keyword evidence="2" id="KW-0614">Plasmid</keyword>
<feature type="transmembrane region" description="Helical" evidence="1">
    <location>
        <begin position="166"/>
        <end position="191"/>
    </location>
</feature>
<dbReference type="EMBL" id="CP022605">
    <property type="protein sequence ID" value="ASV88483.1"/>
    <property type="molecule type" value="Genomic_DNA"/>
</dbReference>
<reference evidence="2 3" key="1">
    <citation type="submission" date="2017-07" db="EMBL/GenBank/DDBJ databases">
        <title>Phylogenetic study on the rhizospheric bacterium Ochrobactrum sp. A44.</title>
        <authorList>
            <person name="Krzyzanowska D.M."/>
            <person name="Ossowicki A."/>
            <person name="Rajewska M."/>
            <person name="Maciag T."/>
            <person name="Kaczynski Z."/>
            <person name="Czerwicka M."/>
            <person name="Jafra S."/>
        </authorList>
    </citation>
    <scope>NUCLEOTIDE SEQUENCE [LARGE SCALE GENOMIC DNA]</scope>
    <source>
        <strain evidence="2 3">A44</strain>
        <plasmid evidence="2 3">unnamed1</plasmid>
    </source>
</reference>
<dbReference type="Proteomes" id="UP000215256">
    <property type="component" value="Plasmid unnamed1"/>
</dbReference>
<evidence type="ECO:0000313" key="3">
    <source>
        <dbReference type="Proteomes" id="UP000215256"/>
    </source>
</evidence>
<feature type="transmembrane region" description="Helical" evidence="1">
    <location>
        <begin position="54"/>
        <end position="76"/>
    </location>
</feature>
<feature type="transmembrane region" description="Helical" evidence="1">
    <location>
        <begin position="203"/>
        <end position="227"/>
    </location>
</feature>
<geneLocation type="plasmid" evidence="2 3">
    <name>unnamed1</name>
</geneLocation>